<accession>A0A238L4A8</accession>
<gene>
    <name evidence="2" type="ORF">PEV8663_04371</name>
</gene>
<evidence type="ECO:0000256" key="1">
    <source>
        <dbReference type="SAM" id="MobiDB-lite"/>
    </source>
</evidence>
<evidence type="ECO:0000313" key="2">
    <source>
        <dbReference type="EMBL" id="SMX49859.1"/>
    </source>
</evidence>
<proteinExistence type="predicted"/>
<name>A0A238L4A8_9RHOB</name>
<evidence type="ECO:0000313" key="3">
    <source>
        <dbReference type="Proteomes" id="UP000220836"/>
    </source>
</evidence>
<keyword evidence="3" id="KW-1185">Reference proteome</keyword>
<organism evidence="2 3">
    <name type="scientific">Pelagimonas varians</name>
    <dbReference type="NCBI Taxonomy" id="696760"/>
    <lineage>
        <taxon>Bacteria</taxon>
        <taxon>Pseudomonadati</taxon>
        <taxon>Pseudomonadota</taxon>
        <taxon>Alphaproteobacteria</taxon>
        <taxon>Rhodobacterales</taxon>
        <taxon>Roseobacteraceae</taxon>
        <taxon>Pelagimonas</taxon>
    </lineage>
</organism>
<reference evidence="2 3" key="1">
    <citation type="submission" date="2017-05" db="EMBL/GenBank/DDBJ databases">
        <authorList>
            <person name="Song R."/>
            <person name="Chenine A.L."/>
            <person name="Ruprecht R.M."/>
        </authorList>
    </citation>
    <scope>NUCLEOTIDE SEQUENCE [LARGE SCALE GENOMIC DNA]</scope>
    <source>
        <strain evidence="2 3">CECT 8663</strain>
    </source>
</reference>
<dbReference type="Proteomes" id="UP000220836">
    <property type="component" value="Unassembled WGS sequence"/>
</dbReference>
<feature type="region of interest" description="Disordered" evidence="1">
    <location>
        <begin position="31"/>
        <end position="52"/>
    </location>
</feature>
<dbReference type="EMBL" id="FXYH01000024">
    <property type="protein sequence ID" value="SMX49859.1"/>
    <property type="molecule type" value="Genomic_DNA"/>
</dbReference>
<sequence length="52" mass="5566">MPGQEVPAETMDPFVCDIGQVPNLASQYGFGKSDDTSEISGNIDTEFCDHAT</sequence>
<protein>
    <submittedName>
        <fullName evidence="2">Uncharacterized protein</fullName>
    </submittedName>
</protein>
<dbReference type="AlphaFoldDB" id="A0A238L4A8"/>